<comment type="caution">
    <text evidence="2">The sequence shown here is derived from an EMBL/GenBank/DDBJ whole genome shotgun (WGS) entry which is preliminary data.</text>
</comment>
<keyword evidence="3" id="KW-1185">Reference proteome</keyword>
<reference evidence="2" key="1">
    <citation type="submission" date="2021-10" db="EMBL/GenBank/DDBJ databases">
        <authorList>
            <person name="Piombo E."/>
        </authorList>
    </citation>
    <scope>NUCLEOTIDE SEQUENCE</scope>
</reference>
<dbReference type="OrthoDB" id="5128368at2759"/>
<protein>
    <submittedName>
        <fullName evidence="2">Uncharacterized protein</fullName>
    </submittedName>
</protein>
<feature type="region of interest" description="Disordered" evidence="1">
    <location>
        <begin position="1"/>
        <end position="27"/>
    </location>
</feature>
<sequence length="95" mass="10532">MAELPVVPGRRRKGSPDRRVKDMVRQPGAEYKTVSDGTVLGSEIKRCGGGRVVEQSRVEDKARSGKAEVEYLRQLGAKRDVLEPQSNVAWAGRLR</sequence>
<gene>
    <name evidence="2" type="ORF">CRHIZ90672A_00018089</name>
</gene>
<dbReference type="AlphaFoldDB" id="A0A9N9V641"/>
<name>A0A9N9V641_9HYPO</name>
<feature type="compositionally biased region" description="Basic and acidic residues" evidence="1">
    <location>
        <begin position="14"/>
        <end position="24"/>
    </location>
</feature>
<dbReference type="Proteomes" id="UP000696573">
    <property type="component" value="Unassembled WGS sequence"/>
</dbReference>
<evidence type="ECO:0000256" key="1">
    <source>
        <dbReference type="SAM" id="MobiDB-lite"/>
    </source>
</evidence>
<organism evidence="2 3">
    <name type="scientific">Clonostachys rhizophaga</name>
    <dbReference type="NCBI Taxonomy" id="160324"/>
    <lineage>
        <taxon>Eukaryota</taxon>
        <taxon>Fungi</taxon>
        <taxon>Dikarya</taxon>
        <taxon>Ascomycota</taxon>
        <taxon>Pezizomycotina</taxon>
        <taxon>Sordariomycetes</taxon>
        <taxon>Hypocreomycetidae</taxon>
        <taxon>Hypocreales</taxon>
        <taxon>Bionectriaceae</taxon>
        <taxon>Clonostachys</taxon>
    </lineage>
</organism>
<proteinExistence type="predicted"/>
<accession>A0A9N9V641</accession>
<dbReference type="EMBL" id="CABFNQ020000514">
    <property type="protein sequence ID" value="CAH0017711.1"/>
    <property type="molecule type" value="Genomic_DNA"/>
</dbReference>
<evidence type="ECO:0000313" key="2">
    <source>
        <dbReference type="EMBL" id="CAH0017711.1"/>
    </source>
</evidence>
<evidence type="ECO:0000313" key="3">
    <source>
        <dbReference type="Proteomes" id="UP000696573"/>
    </source>
</evidence>